<evidence type="ECO:0000256" key="2">
    <source>
        <dbReference type="SAM" id="Phobius"/>
    </source>
</evidence>
<feature type="signal peptide" evidence="3">
    <location>
        <begin position="1"/>
        <end position="29"/>
    </location>
</feature>
<keyword evidence="2" id="KW-0472">Membrane</keyword>
<evidence type="ECO:0000259" key="4">
    <source>
        <dbReference type="Pfam" id="PF14257"/>
    </source>
</evidence>
<feature type="transmembrane region" description="Helical" evidence="2">
    <location>
        <begin position="280"/>
        <end position="306"/>
    </location>
</feature>
<evidence type="ECO:0000313" key="6">
    <source>
        <dbReference type="Proteomes" id="UP000638648"/>
    </source>
</evidence>
<gene>
    <name evidence="5" type="ORF">HEB94_007310</name>
</gene>
<feature type="chain" id="PRO_5038941408" description="DUF4349 domain-containing protein" evidence="3">
    <location>
        <begin position="30"/>
        <end position="327"/>
    </location>
</feature>
<protein>
    <recommendedName>
        <fullName evidence="4">DUF4349 domain-containing protein</fullName>
    </recommendedName>
</protein>
<comment type="caution">
    <text evidence="5">The sequence shown here is derived from an EMBL/GenBank/DDBJ whole genome shotgun (WGS) entry which is preliminary data.</text>
</comment>
<keyword evidence="6" id="KW-1185">Reference proteome</keyword>
<accession>A0A927N2C6</accession>
<dbReference type="RefSeq" id="WP_192753828.1">
    <property type="nucleotide sequence ID" value="NZ_BAABJL010000095.1"/>
</dbReference>
<dbReference type="PROSITE" id="PS51257">
    <property type="entry name" value="PROKAR_LIPOPROTEIN"/>
    <property type="match status" value="1"/>
</dbReference>
<dbReference type="EMBL" id="JADBEM010000001">
    <property type="protein sequence ID" value="MBE1610462.1"/>
    <property type="molecule type" value="Genomic_DNA"/>
</dbReference>
<dbReference type="AlphaFoldDB" id="A0A927N2C6"/>
<keyword evidence="2" id="KW-0812">Transmembrane</keyword>
<feature type="region of interest" description="Disordered" evidence="1">
    <location>
        <begin position="36"/>
        <end position="89"/>
    </location>
</feature>
<sequence length="327" mass="34129">MNGPVLRRSLSCLSLFPLAGLMVGALTLAGCSESPTDAAARSAAGGGAVSAQDTGSKGAAGQAPQEAKQGEQRAGGQKVPAQTDRPRVEVRTRSIVRTADLNVRTKDVRGAAGRATSLAEGAEGYVANQQSTTDGSVRAEEVSGVSLVLRVPVEEFDRVVRELRRLGTVYADKQEAVDVTDEVVDVESRLSSQRKSIERLRSLLSQADTVGEVMQVESELATREADLEALQARSATLGAQAALSTIRVSFEVPTAAVVEAAGERGFLAGLSAGWNAFTAVGMGLLTALGAMAPFLVLLALLGVPAWRIYRARTRRRHAPAAGPAPEA</sequence>
<evidence type="ECO:0000313" key="5">
    <source>
        <dbReference type="EMBL" id="MBE1610462.1"/>
    </source>
</evidence>
<evidence type="ECO:0000256" key="3">
    <source>
        <dbReference type="SAM" id="SignalP"/>
    </source>
</evidence>
<organism evidence="5 6">
    <name type="scientific">Actinopolymorpha pittospori</name>
    <dbReference type="NCBI Taxonomy" id="648752"/>
    <lineage>
        <taxon>Bacteria</taxon>
        <taxon>Bacillati</taxon>
        <taxon>Actinomycetota</taxon>
        <taxon>Actinomycetes</taxon>
        <taxon>Propionibacteriales</taxon>
        <taxon>Actinopolymorphaceae</taxon>
        <taxon>Actinopolymorpha</taxon>
    </lineage>
</organism>
<keyword evidence="3" id="KW-0732">Signal</keyword>
<dbReference type="Proteomes" id="UP000638648">
    <property type="component" value="Unassembled WGS sequence"/>
</dbReference>
<reference evidence="5" key="1">
    <citation type="submission" date="2020-10" db="EMBL/GenBank/DDBJ databases">
        <title>Sequencing the genomes of 1000 actinobacteria strains.</title>
        <authorList>
            <person name="Klenk H.-P."/>
        </authorList>
    </citation>
    <scope>NUCLEOTIDE SEQUENCE</scope>
    <source>
        <strain evidence="5">DSM 45354</strain>
    </source>
</reference>
<name>A0A927N2C6_9ACTN</name>
<dbReference type="Pfam" id="PF14257">
    <property type="entry name" value="DUF4349"/>
    <property type="match status" value="1"/>
</dbReference>
<evidence type="ECO:0000256" key="1">
    <source>
        <dbReference type="SAM" id="MobiDB-lite"/>
    </source>
</evidence>
<feature type="domain" description="DUF4349" evidence="4">
    <location>
        <begin position="93"/>
        <end position="306"/>
    </location>
</feature>
<proteinExistence type="predicted"/>
<dbReference type="InterPro" id="IPR025645">
    <property type="entry name" value="DUF4349"/>
</dbReference>
<keyword evidence="2" id="KW-1133">Transmembrane helix</keyword>